<accession>A0AA36D8W2</accession>
<dbReference type="GO" id="GO:0008270">
    <property type="term" value="F:zinc ion binding"/>
    <property type="evidence" value="ECO:0007669"/>
    <property type="project" value="InterPro"/>
</dbReference>
<dbReference type="Pfam" id="PF00246">
    <property type="entry name" value="Peptidase_M14"/>
    <property type="match status" value="1"/>
</dbReference>
<evidence type="ECO:0000256" key="6">
    <source>
        <dbReference type="ARBA" id="ARBA00022670"/>
    </source>
</evidence>
<dbReference type="SUPFAM" id="SSF53187">
    <property type="entry name" value="Zn-dependent exopeptidases"/>
    <property type="match status" value="1"/>
</dbReference>
<dbReference type="InterPro" id="IPR036990">
    <property type="entry name" value="M14A-like_propep"/>
</dbReference>
<feature type="active site" description="Proton donor/acceptor" evidence="14">
    <location>
        <position position="378"/>
    </location>
</feature>
<protein>
    <recommendedName>
        <fullName evidence="16">Peptidase M14 domain-containing protein</fullName>
    </recommendedName>
</protein>
<evidence type="ECO:0000256" key="9">
    <source>
        <dbReference type="ARBA" id="ARBA00022801"/>
    </source>
</evidence>
<dbReference type="PROSITE" id="PS00132">
    <property type="entry name" value="CARBOXYPEPT_ZN_1"/>
    <property type="match status" value="1"/>
</dbReference>
<dbReference type="SUPFAM" id="SSF54897">
    <property type="entry name" value="Protease propeptides/inhibitors"/>
    <property type="match status" value="1"/>
</dbReference>
<evidence type="ECO:0000313" key="18">
    <source>
        <dbReference type="Proteomes" id="UP001177023"/>
    </source>
</evidence>
<evidence type="ECO:0000256" key="8">
    <source>
        <dbReference type="ARBA" id="ARBA00022729"/>
    </source>
</evidence>
<feature type="non-terminal residue" evidence="17">
    <location>
        <position position="1"/>
    </location>
</feature>
<dbReference type="PROSITE" id="PS52035">
    <property type="entry name" value="PEPTIDASE_M14"/>
    <property type="match status" value="1"/>
</dbReference>
<comment type="similarity">
    <text evidence="3 14">Belongs to the peptidase M14 family.</text>
</comment>
<keyword evidence="8 15" id="KW-0732">Signal</keyword>
<evidence type="ECO:0000256" key="1">
    <source>
        <dbReference type="ARBA" id="ARBA00001947"/>
    </source>
</evidence>
<dbReference type="Proteomes" id="UP001177023">
    <property type="component" value="Unassembled WGS sequence"/>
</dbReference>
<dbReference type="GO" id="GO:0004181">
    <property type="term" value="F:metallocarboxypeptidase activity"/>
    <property type="evidence" value="ECO:0007669"/>
    <property type="project" value="InterPro"/>
</dbReference>
<keyword evidence="5" id="KW-0121">Carboxypeptidase</keyword>
<dbReference type="InterPro" id="IPR003146">
    <property type="entry name" value="M14A_act_pep"/>
</dbReference>
<dbReference type="SMART" id="SM00631">
    <property type="entry name" value="Zn_pept"/>
    <property type="match status" value="1"/>
</dbReference>
<keyword evidence="6" id="KW-0645">Protease</keyword>
<feature type="domain" description="Peptidase M14" evidence="16">
    <location>
        <begin position="121"/>
        <end position="415"/>
    </location>
</feature>
<keyword evidence="18" id="KW-1185">Reference proteome</keyword>
<proteinExistence type="inferred from homology"/>
<dbReference type="AlphaFoldDB" id="A0AA36D8W2"/>
<keyword evidence="10" id="KW-0862">Zinc</keyword>
<comment type="function">
    <text evidence="13">Involved in the digestion of the blood meal.</text>
</comment>
<evidence type="ECO:0000256" key="2">
    <source>
        <dbReference type="ARBA" id="ARBA00004613"/>
    </source>
</evidence>
<dbReference type="PANTHER" id="PTHR11705">
    <property type="entry name" value="PROTEASE FAMILY M14 CARBOXYPEPTIDASE A,B"/>
    <property type="match status" value="1"/>
</dbReference>
<evidence type="ECO:0000256" key="5">
    <source>
        <dbReference type="ARBA" id="ARBA00022645"/>
    </source>
</evidence>
<gene>
    <name evidence="17" type="ORF">MSPICULIGERA_LOCUS21012</name>
</gene>
<dbReference type="CDD" id="cd03860">
    <property type="entry name" value="M14_CP_A-B_like"/>
    <property type="match status" value="1"/>
</dbReference>
<dbReference type="PRINTS" id="PR00765">
    <property type="entry name" value="CRBOXYPTASEA"/>
</dbReference>
<keyword evidence="12" id="KW-1015">Disulfide bond</keyword>
<name>A0AA36D8W2_9BILA</name>
<dbReference type="GO" id="GO:0006508">
    <property type="term" value="P:proteolysis"/>
    <property type="evidence" value="ECO:0007669"/>
    <property type="project" value="UniProtKB-KW"/>
</dbReference>
<keyword evidence="7" id="KW-0479">Metal-binding</keyword>
<keyword evidence="9" id="KW-0378">Hydrolase</keyword>
<dbReference type="EMBL" id="CATQJA010002664">
    <property type="protein sequence ID" value="CAJ0582882.1"/>
    <property type="molecule type" value="Genomic_DNA"/>
</dbReference>
<comment type="cofactor">
    <cofactor evidence="1">
        <name>Zn(2+)</name>
        <dbReference type="ChEBI" id="CHEBI:29105"/>
    </cofactor>
</comment>
<organism evidence="17 18">
    <name type="scientific">Mesorhabditis spiculigera</name>
    <dbReference type="NCBI Taxonomy" id="96644"/>
    <lineage>
        <taxon>Eukaryota</taxon>
        <taxon>Metazoa</taxon>
        <taxon>Ecdysozoa</taxon>
        <taxon>Nematoda</taxon>
        <taxon>Chromadorea</taxon>
        <taxon>Rhabditida</taxon>
        <taxon>Rhabditina</taxon>
        <taxon>Rhabditomorpha</taxon>
        <taxon>Rhabditoidea</taxon>
        <taxon>Rhabditidae</taxon>
        <taxon>Mesorhabditinae</taxon>
        <taxon>Mesorhabditis</taxon>
    </lineage>
</organism>
<dbReference type="FunFam" id="3.40.630.10:FF:000040">
    <property type="entry name" value="zinc carboxypeptidase"/>
    <property type="match status" value="1"/>
</dbReference>
<evidence type="ECO:0000256" key="3">
    <source>
        <dbReference type="ARBA" id="ARBA00005988"/>
    </source>
</evidence>
<dbReference type="Gene3D" id="3.40.630.10">
    <property type="entry name" value="Zn peptidases"/>
    <property type="match status" value="1"/>
</dbReference>
<keyword evidence="4" id="KW-0964">Secreted</keyword>
<dbReference type="Pfam" id="PF02244">
    <property type="entry name" value="Propep_M14"/>
    <property type="match status" value="1"/>
</dbReference>
<dbReference type="PANTHER" id="PTHR11705:SF91">
    <property type="entry name" value="FI01817P-RELATED"/>
    <property type="match status" value="1"/>
</dbReference>
<comment type="caution">
    <text evidence="17">The sequence shown here is derived from an EMBL/GenBank/DDBJ whole genome shotgun (WGS) entry which is preliminary data.</text>
</comment>
<evidence type="ECO:0000256" key="13">
    <source>
        <dbReference type="ARBA" id="ARBA00057299"/>
    </source>
</evidence>
<comment type="subcellular location">
    <subcellularLocation>
        <location evidence="2">Secreted</location>
    </subcellularLocation>
</comment>
<reference evidence="17" key="1">
    <citation type="submission" date="2023-06" db="EMBL/GenBank/DDBJ databases">
        <authorList>
            <person name="Delattre M."/>
        </authorList>
    </citation>
    <scope>NUCLEOTIDE SEQUENCE</scope>
    <source>
        <strain evidence="17">AF72</strain>
    </source>
</reference>
<evidence type="ECO:0000256" key="7">
    <source>
        <dbReference type="ARBA" id="ARBA00022723"/>
    </source>
</evidence>
<feature type="chain" id="PRO_5041423472" description="Peptidase M14 domain-containing protein" evidence="15">
    <location>
        <begin position="16"/>
        <end position="418"/>
    </location>
</feature>
<feature type="signal peptide" evidence="15">
    <location>
        <begin position="1"/>
        <end position="15"/>
    </location>
</feature>
<dbReference type="InterPro" id="IPR057246">
    <property type="entry name" value="CARBOXYPEPT_ZN_1"/>
</dbReference>
<sequence>MVPWIFFLLLVAVDADHFYKGYKLVEVSARNRRDLAALSKLYTEHNVDFIRKARQTGQKAVLLLSPPEVDQVLHRLNATGSAFRVSEARFTAEPASSRQRRSIASAPLQNGEKKRAFALDDYHDYDEQVDFITDVATAHPDFVKLDVMGQSWARRDIKYLTIGYPAASQKPAFFIDAGIHAREWIAPATALWIINELTNSTKYKALLQQIDIIIVPNLNPDGYTFTRRGARMWRKNLTPQSTGCYGVDLNRNFPYYFGYSGVENNQCSEIWPGPNAASEPETKTLKSYLDQNKDRIKAYVTLHSYGQNWVYPWGYASHTYPADVQDLIDLGNAASAAIAKVRGTKYNVENSADGMYPAAGASDDYAKSIGIKYVYTVELPPGDNDSQYDFILPTCRIIPSASEVFQGLLVVAEKVACL</sequence>
<evidence type="ECO:0000256" key="10">
    <source>
        <dbReference type="ARBA" id="ARBA00022833"/>
    </source>
</evidence>
<dbReference type="GO" id="GO:0005615">
    <property type="term" value="C:extracellular space"/>
    <property type="evidence" value="ECO:0007669"/>
    <property type="project" value="TreeGrafter"/>
</dbReference>
<evidence type="ECO:0000256" key="14">
    <source>
        <dbReference type="PROSITE-ProRule" id="PRU01379"/>
    </source>
</evidence>
<evidence type="ECO:0000256" key="11">
    <source>
        <dbReference type="ARBA" id="ARBA00023049"/>
    </source>
</evidence>
<evidence type="ECO:0000256" key="4">
    <source>
        <dbReference type="ARBA" id="ARBA00022525"/>
    </source>
</evidence>
<dbReference type="InterPro" id="IPR000834">
    <property type="entry name" value="Peptidase_M14"/>
</dbReference>
<evidence type="ECO:0000256" key="12">
    <source>
        <dbReference type="ARBA" id="ARBA00023157"/>
    </source>
</evidence>
<evidence type="ECO:0000256" key="15">
    <source>
        <dbReference type="SAM" id="SignalP"/>
    </source>
</evidence>
<evidence type="ECO:0000259" key="16">
    <source>
        <dbReference type="PROSITE" id="PS52035"/>
    </source>
</evidence>
<dbReference type="Gene3D" id="3.30.70.340">
    <property type="entry name" value="Metallocarboxypeptidase-like"/>
    <property type="match status" value="1"/>
</dbReference>
<evidence type="ECO:0000313" key="17">
    <source>
        <dbReference type="EMBL" id="CAJ0582882.1"/>
    </source>
</evidence>
<keyword evidence="11" id="KW-0482">Metalloprotease</keyword>